<dbReference type="SUPFAM" id="SSF53335">
    <property type="entry name" value="S-adenosyl-L-methionine-dependent methyltransferases"/>
    <property type="match status" value="1"/>
</dbReference>
<evidence type="ECO:0000313" key="2">
    <source>
        <dbReference type="Proteomes" id="UP000054144"/>
    </source>
</evidence>
<dbReference type="Gene3D" id="3.40.50.150">
    <property type="entry name" value="Vaccinia Virus protein VP39"/>
    <property type="match status" value="1"/>
</dbReference>
<dbReference type="EMBL" id="KN881823">
    <property type="protein sequence ID" value="KIY48679.1"/>
    <property type="molecule type" value="Genomic_DNA"/>
</dbReference>
<organism evidence="1 2">
    <name type="scientific">Fistulina hepatica ATCC 64428</name>
    <dbReference type="NCBI Taxonomy" id="1128425"/>
    <lineage>
        <taxon>Eukaryota</taxon>
        <taxon>Fungi</taxon>
        <taxon>Dikarya</taxon>
        <taxon>Basidiomycota</taxon>
        <taxon>Agaricomycotina</taxon>
        <taxon>Agaricomycetes</taxon>
        <taxon>Agaricomycetidae</taxon>
        <taxon>Agaricales</taxon>
        <taxon>Fistulinaceae</taxon>
        <taxon>Fistulina</taxon>
    </lineage>
</organism>
<dbReference type="Pfam" id="PF02353">
    <property type="entry name" value="CMAS"/>
    <property type="match status" value="1"/>
</dbReference>
<reference evidence="1 2" key="1">
    <citation type="journal article" date="2015" name="Fungal Genet. Biol.">
        <title>Evolution of novel wood decay mechanisms in Agaricales revealed by the genome sequences of Fistulina hepatica and Cylindrobasidium torrendii.</title>
        <authorList>
            <person name="Floudas D."/>
            <person name="Held B.W."/>
            <person name="Riley R."/>
            <person name="Nagy L.G."/>
            <person name="Koehler G."/>
            <person name="Ransdell A.S."/>
            <person name="Younus H."/>
            <person name="Chow J."/>
            <person name="Chiniquy J."/>
            <person name="Lipzen A."/>
            <person name="Tritt A."/>
            <person name="Sun H."/>
            <person name="Haridas S."/>
            <person name="LaButti K."/>
            <person name="Ohm R.A."/>
            <person name="Kues U."/>
            <person name="Blanchette R.A."/>
            <person name="Grigoriev I.V."/>
            <person name="Minto R.E."/>
            <person name="Hibbett D.S."/>
        </authorList>
    </citation>
    <scope>NUCLEOTIDE SEQUENCE [LARGE SCALE GENOMIC DNA]</scope>
    <source>
        <strain evidence="1 2">ATCC 64428</strain>
    </source>
</reference>
<proteinExistence type="predicted"/>
<evidence type="ECO:0000313" key="1">
    <source>
        <dbReference type="EMBL" id="KIY48679.1"/>
    </source>
</evidence>
<protein>
    <submittedName>
        <fullName evidence="1">Uncharacterized protein</fullName>
    </submittedName>
</protein>
<accession>A0A0D7AE34</accession>
<dbReference type="InterPro" id="IPR029063">
    <property type="entry name" value="SAM-dependent_MTases_sf"/>
</dbReference>
<gene>
    <name evidence="1" type="ORF">FISHEDRAFT_73422</name>
</gene>
<dbReference type="AlphaFoldDB" id="A0A0D7AE34"/>
<dbReference type="Proteomes" id="UP000054144">
    <property type="component" value="Unassembled WGS sequence"/>
</dbReference>
<sequence>MLSVEQKSLAEEHICAAGLSDRVRVHLLDYRETPASFGHVFDALVSIETPEQVGPKHSDTYFRIVDFALKPRNVTVVICASSFPESRFSAYQPEDFVRKYHLRYQYQSHTIGYRRFAWPWRD</sequence>
<dbReference type="PANTHER" id="PTHR43667">
    <property type="entry name" value="CYCLOPROPANE-FATTY-ACYL-PHOSPHOLIPID SYNTHASE"/>
    <property type="match status" value="1"/>
</dbReference>
<dbReference type="InterPro" id="IPR050723">
    <property type="entry name" value="CFA/CMAS"/>
</dbReference>
<keyword evidence="2" id="KW-1185">Reference proteome</keyword>
<dbReference type="PANTHER" id="PTHR43667:SF2">
    <property type="entry name" value="FATTY ACID C-METHYL TRANSFERASE"/>
    <property type="match status" value="1"/>
</dbReference>
<dbReference type="OrthoDB" id="8300214at2759"/>
<name>A0A0D7AE34_9AGAR</name>